<evidence type="ECO:0000313" key="2">
    <source>
        <dbReference type="EMBL" id="MFD2175700.1"/>
    </source>
</evidence>
<comment type="caution">
    <text evidence="2">The sequence shown here is derived from an EMBL/GenBank/DDBJ whole genome shotgun (WGS) entry which is preliminary data.</text>
</comment>
<proteinExistence type="predicted"/>
<gene>
    <name evidence="2" type="ORF">ACFSM0_16520</name>
</gene>
<keyword evidence="3" id="KW-1185">Reference proteome</keyword>
<reference evidence="3" key="1">
    <citation type="journal article" date="2019" name="Int. J. Syst. Evol. Microbiol.">
        <title>The Global Catalogue of Microorganisms (GCM) 10K type strain sequencing project: providing services to taxonomists for standard genome sequencing and annotation.</title>
        <authorList>
            <consortium name="The Broad Institute Genomics Platform"/>
            <consortium name="The Broad Institute Genome Sequencing Center for Infectious Disease"/>
            <person name="Wu L."/>
            <person name="Ma J."/>
        </authorList>
    </citation>
    <scope>NUCLEOTIDE SEQUENCE [LARGE SCALE GENOMIC DNA]</scope>
    <source>
        <strain evidence="3">CCUG 55131</strain>
    </source>
</reference>
<dbReference type="RefSeq" id="WP_377393010.1">
    <property type="nucleotide sequence ID" value="NZ_JBHUIX010000018.1"/>
</dbReference>
<feature type="compositionally biased region" description="Polar residues" evidence="1">
    <location>
        <begin position="127"/>
        <end position="148"/>
    </location>
</feature>
<organism evidence="2 3">
    <name type="scientific">Rhodobacter lacus</name>
    <dbReference type="NCBI Taxonomy" id="1641972"/>
    <lineage>
        <taxon>Bacteria</taxon>
        <taxon>Pseudomonadati</taxon>
        <taxon>Pseudomonadota</taxon>
        <taxon>Alphaproteobacteria</taxon>
        <taxon>Rhodobacterales</taxon>
        <taxon>Rhodobacter group</taxon>
        <taxon>Rhodobacter</taxon>
    </lineage>
</organism>
<dbReference type="EMBL" id="JBHUIX010000018">
    <property type="protein sequence ID" value="MFD2175700.1"/>
    <property type="molecule type" value="Genomic_DNA"/>
</dbReference>
<evidence type="ECO:0000313" key="3">
    <source>
        <dbReference type="Proteomes" id="UP001597413"/>
    </source>
</evidence>
<accession>A0ABW5ADI3</accession>
<sequence>MLPATQDDLLVLSDGTILERHQTEAIRLRVSSNLSLEQIAKRSGYDSKQGVHGLLNSPKGREGMRIAAQQYLTHAGVDALAGLITLSQSSKSDKVKFDALSKLVDMAGIGQQPGETQPSRPAAGLSISINLGNGESSPPTLDITPSNG</sequence>
<feature type="region of interest" description="Disordered" evidence="1">
    <location>
        <begin position="109"/>
        <end position="148"/>
    </location>
</feature>
<dbReference type="Proteomes" id="UP001597413">
    <property type="component" value="Unassembled WGS sequence"/>
</dbReference>
<evidence type="ECO:0000256" key="1">
    <source>
        <dbReference type="SAM" id="MobiDB-lite"/>
    </source>
</evidence>
<protein>
    <submittedName>
        <fullName evidence="2">Uncharacterized protein</fullName>
    </submittedName>
</protein>
<name>A0ABW5ADI3_9RHOB</name>